<protein>
    <submittedName>
        <fullName evidence="2">Uncharacterized protein</fullName>
    </submittedName>
</protein>
<feature type="compositionally biased region" description="Low complexity" evidence="1">
    <location>
        <begin position="34"/>
        <end position="47"/>
    </location>
</feature>
<dbReference type="AlphaFoldDB" id="A0A0E0GRP1"/>
<feature type="region of interest" description="Disordered" evidence="1">
    <location>
        <begin position="22"/>
        <end position="47"/>
    </location>
</feature>
<dbReference type="Gramene" id="ONIVA03G30390.1">
    <property type="protein sequence ID" value="ONIVA03G30390.1"/>
    <property type="gene ID" value="ONIVA03G30390"/>
</dbReference>
<dbReference type="HOGENOM" id="CLU_1761720_0_0_1"/>
<accession>A0A0E0GRP1</accession>
<sequence length="148" mass="15249">MEGNNSCCGAIKMLYHLYNTSNPPRVHDGGGGSTARTRAGGRTDSTAVARRGRDGTVVGAGLLPPPLPSINLWKDEMGARMEGVAVEALLDGEVGGGGGGGVARWRGCKPEGVGVSRVGMAAMRRAGALNLEVGMMVEASALREEEQE</sequence>
<dbReference type="Proteomes" id="UP000006591">
    <property type="component" value="Chromosome 3"/>
</dbReference>
<evidence type="ECO:0000313" key="3">
    <source>
        <dbReference type="Proteomes" id="UP000006591"/>
    </source>
</evidence>
<evidence type="ECO:0000256" key="1">
    <source>
        <dbReference type="SAM" id="MobiDB-lite"/>
    </source>
</evidence>
<dbReference type="EnsemblPlants" id="ONIVA03G30390.1">
    <property type="protein sequence ID" value="ONIVA03G30390.1"/>
    <property type="gene ID" value="ONIVA03G30390"/>
</dbReference>
<keyword evidence="3" id="KW-1185">Reference proteome</keyword>
<reference evidence="2" key="2">
    <citation type="submission" date="2018-04" db="EMBL/GenBank/DDBJ databases">
        <title>OnivRS2 (Oryza nivara Reference Sequence Version 2).</title>
        <authorList>
            <person name="Zhang J."/>
            <person name="Kudrna D."/>
            <person name="Lee S."/>
            <person name="Talag J."/>
            <person name="Rajasekar S."/>
            <person name="Welchert J."/>
            <person name="Hsing Y.-I."/>
            <person name="Wing R.A."/>
        </authorList>
    </citation>
    <scope>NUCLEOTIDE SEQUENCE [LARGE SCALE GENOMIC DNA]</scope>
    <source>
        <strain evidence="2">SL10</strain>
    </source>
</reference>
<evidence type="ECO:0000313" key="2">
    <source>
        <dbReference type="EnsemblPlants" id="ONIVA03G30390.1"/>
    </source>
</evidence>
<organism evidence="2">
    <name type="scientific">Oryza nivara</name>
    <name type="common">Indian wild rice</name>
    <name type="synonym">Oryza sativa f. spontanea</name>
    <dbReference type="NCBI Taxonomy" id="4536"/>
    <lineage>
        <taxon>Eukaryota</taxon>
        <taxon>Viridiplantae</taxon>
        <taxon>Streptophyta</taxon>
        <taxon>Embryophyta</taxon>
        <taxon>Tracheophyta</taxon>
        <taxon>Spermatophyta</taxon>
        <taxon>Magnoliopsida</taxon>
        <taxon>Liliopsida</taxon>
        <taxon>Poales</taxon>
        <taxon>Poaceae</taxon>
        <taxon>BOP clade</taxon>
        <taxon>Oryzoideae</taxon>
        <taxon>Oryzeae</taxon>
        <taxon>Oryzinae</taxon>
        <taxon>Oryza</taxon>
    </lineage>
</organism>
<name>A0A0E0GRP1_ORYNI</name>
<reference evidence="2" key="1">
    <citation type="submission" date="2015-04" db="UniProtKB">
        <authorList>
            <consortium name="EnsemblPlants"/>
        </authorList>
    </citation>
    <scope>IDENTIFICATION</scope>
    <source>
        <strain evidence="2">SL10</strain>
    </source>
</reference>
<proteinExistence type="predicted"/>